<dbReference type="GO" id="GO:0046872">
    <property type="term" value="F:metal ion binding"/>
    <property type="evidence" value="ECO:0007669"/>
    <property type="project" value="UniProtKB-KW"/>
</dbReference>
<evidence type="ECO:0000256" key="4">
    <source>
        <dbReference type="ARBA" id="ARBA00022737"/>
    </source>
</evidence>
<dbReference type="HOGENOM" id="CLU_705429_0_0_11"/>
<evidence type="ECO:0000256" key="3">
    <source>
        <dbReference type="ARBA" id="ARBA00022723"/>
    </source>
</evidence>
<organism evidence="9 10">
    <name type="scientific">Slackia heliotrinireducens (strain ATCC 29202 / DSM 20476 / NCTC 11029 / RHS 1)</name>
    <name type="common">Peptococcus heliotrinreducens</name>
    <dbReference type="NCBI Taxonomy" id="471855"/>
    <lineage>
        <taxon>Bacteria</taxon>
        <taxon>Bacillati</taxon>
        <taxon>Actinomycetota</taxon>
        <taxon>Coriobacteriia</taxon>
        <taxon>Eggerthellales</taxon>
        <taxon>Eggerthellaceae</taxon>
        <taxon>Slackia</taxon>
    </lineage>
</organism>
<dbReference type="Pfam" id="PF12838">
    <property type="entry name" value="Fer4_7"/>
    <property type="match status" value="1"/>
</dbReference>
<dbReference type="AlphaFoldDB" id="C7N535"/>
<keyword evidence="1" id="KW-0813">Transport</keyword>
<dbReference type="PROSITE" id="PS51379">
    <property type="entry name" value="4FE4S_FER_2"/>
    <property type="match status" value="4"/>
</dbReference>
<evidence type="ECO:0000259" key="8">
    <source>
        <dbReference type="PROSITE" id="PS51379"/>
    </source>
</evidence>
<dbReference type="InterPro" id="IPR050572">
    <property type="entry name" value="Fe-S_Ferredoxin"/>
</dbReference>
<evidence type="ECO:0000256" key="6">
    <source>
        <dbReference type="ARBA" id="ARBA00023004"/>
    </source>
</evidence>
<dbReference type="SUPFAM" id="SSF54862">
    <property type="entry name" value="4Fe-4S ferredoxins"/>
    <property type="match status" value="2"/>
</dbReference>
<sequence length="356" mass="39353">MKMIALAENCVRTRGAECRRCAIACPVGAISFDAETNGPVIDEKACTKCGLCMGVCDAFSSTTTNSQRLYDHLRKVAMRGELVYVTCKENIFPGFEPAENVTVLPCIGCMPPELWTLLLAENAPICIACDLRYCDDCSRAPGRGELLFTHAVEMAETWTGRETHFDREIPEKQATKDNKPLGEYGRREAFDSVKDDALDIVSGRRRLRNSDTLKEYYLRKERQRMRDQLKLHDSEKDVMRSKKGGPGRIMMPRRRMLLEAIEQLPEMAERVTMTVSFTDTDACVSCHDCTECCISGARALDSASGVVSYDVRYCIGCGACVDACPVAAITMIDATAQSVMPNGPGEVAPILVDGRK</sequence>
<dbReference type="PROSITE" id="PS00198">
    <property type="entry name" value="4FE4S_FER_1"/>
    <property type="match status" value="1"/>
</dbReference>
<feature type="domain" description="4Fe-4S ferredoxin-type" evidence="8">
    <location>
        <begin position="273"/>
        <end position="303"/>
    </location>
</feature>
<dbReference type="EMBL" id="CP001684">
    <property type="protein sequence ID" value="ACV22020.1"/>
    <property type="molecule type" value="Genomic_DNA"/>
</dbReference>
<evidence type="ECO:0000256" key="5">
    <source>
        <dbReference type="ARBA" id="ARBA00022982"/>
    </source>
</evidence>
<dbReference type="STRING" id="471855.Shel_09830"/>
<dbReference type="eggNOG" id="COG1148">
    <property type="taxonomic scope" value="Bacteria"/>
</dbReference>
<dbReference type="KEGG" id="shi:Shel_09830"/>
<keyword evidence="7" id="KW-0411">Iron-sulfur</keyword>
<proteinExistence type="predicted"/>
<dbReference type="InterPro" id="IPR017896">
    <property type="entry name" value="4Fe4S_Fe-S-bd"/>
</dbReference>
<evidence type="ECO:0000256" key="2">
    <source>
        <dbReference type="ARBA" id="ARBA00022485"/>
    </source>
</evidence>
<dbReference type="InterPro" id="IPR017900">
    <property type="entry name" value="4Fe4S_Fe_S_CS"/>
</dbReference>
<keyword evidence="3" id="KW-0479">Metal-binding</keyword>
<dbReference type="GO" id="GO:0051539">
    <property type="term" value="F:4 iron, 4 sulfur cluster binding"/>
    <property type="evidence" value="ECO:0007669"/>
    <property type="project" value="UniProtKB-KW"/>
</dbReference>
<dbReference type="PANTHER" id="PTHR43687:SF6">
    <property type="entry name" value="L-ASPARTATE SEMIALDEHYDE SULFURTRANSFERASE IRON-SULFUR SUBUNIT"/>
    <property type="match status" value="1"/>
</dbReference>
<protein>
    <submittedName>
        <fullName evidence="9">2-oxoacid:ferredoxin oxidoreductase, delta subunit</fullName>
    </submittedName>
</protein>
<dbReference type="Gene3D" id="3.30.70.20">
    <property type="match status" value="2"/>
</dbReference>
<dbReference type="RefSeq" id="WP_012798124.1">
    <property type="nucleotide sequence ID" value="NC_013165.1"/>
</dbReference>
<dbReference type="Proteomes" id="UP000002026">
    <property type="component" value="Chromosome"/>
</dbReference>
<name>C7N535_SLAHD</name>
<dbReference type="PANTHER" id="PTHR43687">
    <property type="entry name" value="ADENYLYLSULFATE REDUCTASE, BETA SUBUNIT"/>
    <property type="match status" value="1"/>
</dbReference>
<accession>C7N535</accession>
<evidence type="ECO:0000256" key="1">
    <source>
        <dbReference type="ARBA" id="ARBA00022448"/>
    </source>
</evidence>
<keyword evidence="10" id="KW-1185">Reference proteome</keyword>
<evidence type="ECO:0000313" key="10">
    <source>
        <dbReference type="Proteomes" id="UP000002026"/>
    </source>
</evidence>
<feature type="domain" description="4Fe-4S ferredoxin-type" evidence="8">
    <location>
        <begin position="1"/>
        <end position="35"/>
    </location>
</feature>
<keyword evidence="5" id="KW-0249">Electron transport</keyword>
<evidence type="ECO:0000256" key="7">
    <source>
        <dbReference type="ARBA" id="ARBA00023014"/>
    </source>
</evidence>
<keyword evidence="2" id="KW-0004">4Fe-4S</keyword>
<keyword evidence="6" id="KW-0408">Iron</keyword>
<dbReference type="Pfam" id="PF13237">
    <property type="entry name" value="Fer4_10"/>
    <property type="match status" value="1"/>
</dbReference>
<reference evidence="9 10" key="1">
    <citation type="journal article" date="2009" name="Stand. Genomic Sci.">
        <title>Complete genome sequence of Slackia heliotrinireducens type strain (RHS 1).</title>
        <authorList>
            <person name="Pukall R."/>
            <person name="Lapidus A."/>
            <person name="Nolan M."/>
            <person name="Copeland A."/>
            <person name="Glavina Del Rio T."/>
            <person name="Lucas S."/>
            <person name="Chen F."/>
            <person name="Tice H."/>
            <person name="Cheng J.F."/>
            <person name="Chertkov O."/>
            <person name="Bruce D."/>
            <person name="Goodwin L."/>
            <person name="Kuske C."/>
            <person name="Brettin T."/>
            <person name="Detter J.C."/>
            <person name="Han C."/>
            <person name="Pitluck S."/>
            <person name="Pati A."/>
            <person name="Mavrommatis K."/>
            <person name="Ivanova N."/>
            <person name="Ovchinnikova G."/>
            <person name="Chen A."/>
            <person name="Palaniappan K."/>
            <person name="Schneider S."/>
            <person name="Rohde M."/>
            <person name="Chain P."/>
            <person name="D'haeseleer P."/>
            <person name="Goker M."/>
            <person name="Bristow J."/>
            <person name="Eisen J.A."/>
            <person name="Markowitz V."/>
            <person name="Kyrpides N.C."/>
            <person name="Klenk H.P."/>
            <person name="Hugenholtz P."/>
        </authorList>
    </citation>
    <scope>NUCLEOTIDE SEQUENCE [LARGE SCALE GENOMIC DNA]</scope>
    <source>
        <strain evidence="10">ATCC 29202 / DSM 20476 / NCTC 11029 / RHS 1</strain>
    </source>
</reference>
<gene>
    <name evidence="9" type="ordered locus">Shel_09830</name>
</gene>
<keyword evidence="4" id="KW-0677">Repeat</keyword>
<feature type="domain" description="4Fe-4S ferredoxin-type" evidence="8">
    <location>
        <begin position="305"/>
        <end position="334"/>
    </location>
</feature>
<dbReference type="eggNOG" id="COG2221">
    <property type="taxonomic scope" value="Bacteria"/>
</dbReference>
<evidence type="ECO:0000313" key="9">
    <source>
        <dbReference type="EMBL" id="ACV22020.1"/>
    </source>
</evidence>
<feature type="domain" description="4Fe-4S ferredoxin-type" evidence="8">
    <location>
        <begin position="37"/>
        <end position="67"/>
    </location>
</feature>